<sequence>MIRIGLILIHYFFVKFLELNIYNGNESTDLFF</sequence>
<dbReference type="Proteomes" id="UP001354989">
    <property type="component" value="Chromosome"/>
</dbReference>
<proteinExistence type="predicted"/>
<protein>
    <submittedName>
        <fullName evidence="1">Uncharacterized protein</fullName>
    </submittedName>
</protein>
<name>A0ABM7VH21_9BACT</name>
<accession>A0ABM7VH21</accession>
<keyword evidence="2" id="KW-1185">Reference proteome</keyword>
<gene>
    <name evidence="1" type="ORF">PEPS_25300</name>
</gene>
<reference evidence="1 2" key="1">
    <citation type="submission" date="2021-12" db="EMBL/GenBank/DDBJ databases">
        <title>Genome sequencing of bacteria with rrn-lacking chromosome and rrn-plasmid.</title>
        <authorList>
            <person name="Anda M."/>
            <person name="Iwasaki W."/>
        </authorList>
    </citation>
    <scope>NUCLEOTIDE SEQUENCE [LARGE SCALE GENOMIC DNA]</scope>
    <source>
        <strain evidence="1 2">NBRC 101262</strain>
    </source>
</reference>
<organism evidence="1 2">
    <name type="scientific">Persicobacter psychrovividus</name>
    <dbReference type="NCBI Taxonomy" id="387638"/>
    <lineage>
        <taxon>Bacteria</taxon>
        <taxon>Pseudomonadati</taxon>
        <taxon>Bacteroidota</taxon>
        <taxon>Cytophagia</taxon>
        <taxon>Cytophagales</taxon>
        <taxon>Persicobacteraceae</taxon>
        <taxon>Persicobacter</taxon>
    </lineage>
</organism>
<evidence type="ECO:0000313" key="1">
    <source>
        <dbReference type="EMBL" id="BDD00250.1"/>
    </source>
</evidence>
<dbReference type="EMBL" id="AP025292">
    <property type="protein sequence ID" value="BDD00250.1"/>
    <property type="molecule type" value="Genomic_DNA"/>
</dbReference>
<evidence type="ECO:0000313" key="2">
    <source>
        <dbReference type="Proteomes" id="UP001354989"/>
    </source>
</evidence>